<keyword evidence="2 6" id="KW-0812">Transmembrane</keyword>
<evidence type="ECO:0000256" key="3">
    <source>
        <dbReference type="ARBA" id="ARBA00022970"/>
    </source>
</evidence>
<feature type="non-terminal residue" evidence="8">
    <location>
        <position position="108"/>
    </location>
</feature>
<dbReference type="InterPro" id="IPR013057">
    <property type="entry name" value="AA_transpt_TM"/>
</dbReference>
<dbReference type="AlphaFoldDB" id="Q8VX78"/>
<feature type="transmembrane region" description="Helical" evidence="6">
    <location>
        <begin position="87"/>
        <end position="105"/>
    </location>
</feature>
<dbReference type="GO" id="GO:0016020">
    <property type="term" value="C:membrane"/>
    <property type="evidence" value="ECO:0007669"/>
    <property type="project" value="UniProtKB-SubCell"/>
</dbReference>
<feature type="transmembrane region" description="Helical" evidence="6">
    <location>
        <begin position="59"/>
        <end position="80"/>
    </location>
</feature>
<evidence type="ECO:0000256" key="5">
    <source>
        <dbReference type="ARBA" id="ARBA00023136"/>
    </source>
</evidence>
<proteinExistence type="evidence at transcript level"/>
<feature type="domain" description="Amino acid transporter transmembrane" evidence="7">
    <location>
        <begin position="25"/>
        <end position="108"/>
    </location>
</feature>
<evidence type="ECO:0000256" key="6">
    <source>
        <dbReference type="SAM" id="Phobius"/>
    </source>
</evidence>
<evidence type="ECO:0000259" key="7">
    <source>
        <dbReference type="Pfam" id="PF01490"/>
    </source>
</evidence>
<keyword evidence="4 6" id="KW-1133">Transmembrane helix</keyword>
<evidence type="ECO:0000256" key="1">
    <source>
        <dbReference type="ARBA" id="ARBA00004370"/>
    </source>
</evidence>
<evidence type="ECO:0000256" key="4">
    <source>
        <dbReference type="ARBA" id="ARBA00022989"/>
    </source>
</evidence>
<name>Q8VX78_PINPS</name>
<sequence length="108" mass="11594">PSLKICIDHHSCSTYHGGVIPTTRLKSHWMSVIIRTCRVISTLIVALSIPVFGLVMALIGSWLTMLVAVSLPCAGFMSIAGKKITKLELILCIVIMVVGLVSAIIGTY</sequence>
<keyword evidence="5 6" id="KW-0472">Membrane</keyword>
<dbReference type="GO" id="GO:0006865">
    <property type="term" value="P:amino acid transport"/>
    <property type="evidence" value="ECO:0007669"/>
    <property type="project" value="UniProtKB-KW"/>
</dbReference>
<organism evidence="8">
    <name type="scientific">Pinus pinaster</name>
    <name type="common">Maritime pine</name>
    <dbReference type="NCBI Taxonomy" id="71647"/>
    <lineage>
        <taxon>Eukaryota</taxon>
        <taxon>Viridiplantae</taxon>
        <taxon>Streptophyta</taxon>
        <taxon>Embryophyta</taxon>
        <taxon>Tracheophyta</taxon>
        <taxon>Spermatophyta</taxon>
        <taxon>Pinopsida</taxon>
        <taxon>Pinidae</taxon>
        <taxon>Conifers I</taxon>
        <taxon>Pinales</taxon>
        <taxon>Pinaceae</taxon>
        <taxon>Pinus</taxon>
        <taxon>Pinus subgen. Pinus</taxon>
    </lineage>
</organism>
<comment type="subcellular location">
    <subcellularLocation>
        <location evidence="1">Membrane</location>
    </subcellularLocation>
</comment>
<feature type="transmembrane region" description="Helical" evidence="6">
    <location>
        <begin position="32"/>
        <end position="53"/>
    </location>
</feature>
<accession>Q8VX78</accession>
<dbReference type="EMBL" id="AJ300731">
    <property type="protein sequence ID" value="CAC83313.1"/>
    <property type="molecule type" value="mRNA"/>
</dbReference>
<keyword evidence="3" id="KW-0029">Amino-acid transport</keyword>
<evidence type="ECO:0000256" key="2">
    <source>
        <dbReference type="ARBA" id="ARBA00022692"/>
    </source>
</evidence>
<reference evidence="8" key="1">
    <citation type="journal article" date="2003" name="Plant Mol. Biol.">
        <title>Identification of water-deficit responsive genes in maritime pine (Pinus pinaster Ait.) roots.</title>
        <authorList>
            <person name="Dubos C."/>
            <person name="Plomion C."/>
        </authorList>
    </citation>
    <scope>NUCLEOTIDE SEQUENCE</scope>
    <source>
        <tissue evidence="8">Root</tissue>
    </source>
</reference>
<keyword evidence="3" id="KW-0813">Transport</keyword>
<feature type="non-terminal residue" evidence="8">
    <location>
        <position position="1"/>
    </location>
</feature>
<protein>
    <recommendedName>
        <fullName evidence="7">Amino acid transporter transmembrane domain-containing protein</fullName>
    </recommendedName>
</protein>
<evidence type="ECO:0000313" key="8">
    <source>
        <dbReference type="EMBL" id="CAC83313.1"/>
    </source>
</evidence>
<dbReference type="Pfam" id="PF01490">
    <property type="entry name" value="Aa_trans"/>
    <property type="match status" value="1"/>
</dbReference>